<name>A0ABY5LX10_9CYAN</name>
<accession>A0ABY5LX10</accession>
<organism evidence="1 2">
    <name type="scientific">Dolichospermum heterosporum TAC447</name>
    <dbReference type="NCBI Taxonomy" id="747523"/>
    <lineage>
        <taxon>Bacteria</taxon>
        <taxon>Bacillati</taxon>
        <taxon>Cyanobacteriota</taxon>
        <taxon>Cyanophyceae</taxon>
        <taxon>Nostocales</taxon>
        <taxon>Aphanizomenonaceae</taxon>
        <taxon>Dolichospermum</taxon>
        <taxon>Dolichospermum heterosporum</taxon>
    </lineage>
</organism>
<evidence type="ECO:0000313" key="1">
    <source>
        <dbReference type="EMBL" id="UUO16210.1"/>
    </source>
</evidence>
<keyword evidence="2" id="KW-1185">Reference proteome</keyword>
<proteinExistence type="predicted"/>
<dbReference type="RefSeq" id="WP_257121555.1">
    <property type="nucleotide sequence ID" value="NZ_CP099464.1"/>
</dbReference>
<evidence type="ECO:0000313" key="2">
    <source>
        <dbReference type="Proteomes" id="UP001057561"/>
    </source>
</evidence>
<protein>
    <submittedName>
        <fullName evidence="1">Uncharacterized protein</fullName>
    </submittedName>
</protein>
<gene>
    <name evidence="1" type="ORF">NG743_03945</name>
</gene>
<sequence length="57" mass="6901">MQDLLLPNSDDADDLAAKLQKWRKDKQYYNKLVFSISEELRDYTWDYIVKSILDKME</sequence>
<reference evidence="1" key="1">
    <citation type="submission" date="2022-06" db="EMBL/GenBank/DDBJ databases">
        <title>Nostosin G and Spiroidesin B from the Cyanobacterium Dolichospermum sp. NIES-1697.</title>
        <authorList>
            <person name="Phan C.-S."/>
            <person name="Mehjabin J.J."/>
            <person name="Anas A.R.J."/>
            <person name="Hayasaka M."/>
            <person name="Onoki R."/>
            <person name="Wang J."/>
            <person name="Umezawa T."/>
            <person name="Washio K."/>
            <person name="Morikawa M."/>
            <person name="Okino T."/>
        </authorList>
    </citation>
    <scope>NUCLEOTIDE SEQUENCE</scope>
    <source>
        <strain evidence="1">NIES-1697</strain>
    </source>
</reference>
<dbReference type="EMBL" id="CP099464">
    <property type="protein sequence ID" value="UUO16210.1"/>
    <property type="molecule type" value="Genomic_DNA"/>
</dbReference>
<dbReference type="Proteomes" id="UP001057561">
    <property type="component" value="Chromosome"/>
</dbReference>